<evidence type="ECO:0000313" key="2">
    <source>
        <dbReference type="Proteomes" id="UP000887540"/>
    </source>
</evidence>
<accession>A0A914CZ12</accession>
<organism evidence="2 3">
    <name type="scientific">Acrobeloides nanus</name>
    <dbReference type="NCBI Taxonomy" id="290746"/>
    <lineage>
        <taxon>Eukaryota</taxon>
        <taxon>Metazoa</taxon>
        <taxon>Ecdysozoa</taxon>
        <taxon>Nematoda</taxon>
        <taxon>Chromadorea</taxon>
        <taxon>Rhabditida</taxon>
        <taxon>Tylenchina</taxon>
        <taxon>Cephalobomorpha</taxon>
        <taxon>Cephaloboidea</taxon>
        <taxon>Cephalobidae</taxon>
        <taxon>Acrobeloides</taxon>
    </lineage>
</organism>
<dbReference type="Proteomes" id="UP000887540">
    <property type="component" value="Unplaced"/>
</dbReference>
<reference evidence="3" key="1">
    <citation type="submission" date="2022-11" db="UniProtKB">
        <authorList>
            <consortium name="WormBaseParasite"/>
        </authorList>
    </citation>
    <scope>IDENTIFICATION</scope>
</reference>
<dbReference type="AlphaFoldDB" id="A0A914CZ12"/>
<evidence type="ECO:0000256" key="1">
    <source>
        <dbReference type="SAM" id="SignalP"/>
    </source>
</evidence>
<feature type="chain" id="PRO_5037516702" evidence="1">
    <location>
        <begin position="23"/>
        <end position="70"/>
    </location>
</feature>
<dbReference type="WBParaSite" id="ACRNAN_scaffold1611.g10823.t1">
    <property type="protein sequence ID" value="ACRNAN_scaffold1611.g10823.t1"/>
    <property type="gene ID" value="ACRNAN_scaffold1611.g10823"/>
</dbReference>
<protein>
    <submittedName>
        <fullName evidence="3">Uncharacterized protein</fullName>
    </submittedName>
</protein>
<keyword evidence="2" id="KW-1185">Reference proteome</keyword>
<evidence type="ECO:0000313" key="3">
    <source>
        <dbReference type="WBParaSite" id="ACRNAN_scaffold1611.g10823.t1"/>
    </source>
</evidence>
<keyword evidence="1" id="KW-0732">Signal</keyword>
<proteinExistence type="predicted"/>
<sequence length="70" mass="7781">MLASKVFLLFILIVISLFYVRAKQNECTIKVEKIVTYKGKCVRLFGGQSACQSDGYLDPLNSECTGVSKD</sequence>
<name>A0A914CZ12_9BILA</name>
<feature type="signal peptide" evidence="1">
    <location>
        <begin position="1"/>
        <end position="22"/>
    </location>
</feature>